<dbReference type="Proteomes" id="UP001237642">
    <property type="component" value="Unassembled WGS sequence"/>
</dbReference>
<keyword evidence="3" id="KW-0472">Membrane</keyword>
<evidence type="ECO:0008006" key="6">
    <source>
        <dbReference type="Google" id="ProtNLM"/>
    </source>
</evidence>
<evidence type="ECO:0000313" key="5">
    <source>
        <dbReference type="Proteomes" id="UP001237642"/>
    </source>
</evidence>
<reference evidence="4" key="1">
    <citation type="submission" date="2023-02" db="EMBL/GenBank/DDBJ databases">
        <title>Genome of toxic invasive species Heracleum sosnowskyi carries increased number of genes despite the absence of recent whole-genome duplications.</title>
        <authorList>
            <person name="Schelkunov M."/>
            <person name="Shtratnikova V."/>
            <person name="Makarenko M."/>
            <person name="Klepikova A."/>
            <person name="Omelchenko D."/>
            <person name="Novikova G."/>
            <person name="Obukhova E."/>
            <person name="Bogdanov V."/>
            <person name="Penin A."/>
            <person name="Logacheva M."/>
        </authorList>
    </citation>
    <scope>NUCLEOTIDE SEQUENCE</scope>
    <source>
        <strain evidence="4">Hsosn_3</strain>
        <tissue evidence="4">Leaf</tissue>
    </source>
</reference>
<dbReference type="AlphaFoldDB" id="A0AAD8IBG4"/>
<dbReference type="Gene3D" id="3.30.200.20">
    <property type="entry name" value="Phosphorylase Kinase, domain 1"/>
    <property type="match status" value="1"/>
</dbReference>
<dbReference type="EMBL" id="JAUIZM010000005">
    <property type="protein sequence ID" value="KAK1382460.1"/>
    <property type="molecule type" value="Genomic_DNA"/>
</dbReference>
<sequence>MIGFLVSETTELNALINGNKKAYKERGSGHIATTELNALICNDRLESTNQTWPRSNLIVTVCEENKEFLVEVIILGLLHHSNLVNLIGYYADGDQRLLGYKYMTIGSLVFRSPF</sequence>
<dbReference type="PANTHER" id="PTHR47985:SF44">
    <property type="entry name" value="SERINE_THREONINE-PROTEIN KINASE PBS1"/>
    <property type="match status" value="1"/>
</dbReference>
<dbReference type="InterPro" id="IPR011009">
    <property type="entry name" value="Kinase-like_dom_sf"/>
</dbReference>
<evidence type="ECO:0000256" key="3">
    <source>
        <dbReference type="ARBA" id="ARBA00023136"/>
    </source>
</evidence>
<dbReference type="SUPFAM" id="SSF56112">
    <property type="entry name" value="Protein kinase-like (PK-like)"/>
    <property type="match status" value="1"/>
</dbReference>
<dbReference type="GO" id="GO:0016020">
    <property type="term" value="C:membrane"/>
    <property type="evidence" value="ECO:0007669"/>
    <property type="project" value="UniProtKB-SubCell"/>
</dbReference>
<proteinExistence type="predicted"/>
<keyword evidence="2" id="KW-0808">Transferase</keyword>
<dbReference type="PANTHER" id="PTHR47985">
    <property type="entry name" value="OS07G0668900 PROTEIN"/>
    <property type="match status" value="1"/>
</dbReference>
<comment type="subcellular location">
    <subcellularLocation>
        <location evidence="1">Membrane</location>
    </subcellularLocation>
</comment>
<evidence type="ECO:0000256" key="1">
    <source>
        <dbReference type="ARBA" id="ARBA00004370"/>
    </source>
</evidence>
<keyword evidence="2" id="KW-0418">Kinase</keyword>
<dbReference type="GO" id="GO:0004674">
    <property type="term" value="F:protein serine/threonine kinase activity"/>
    <property type="evidence" value="ECO:0007669"/>
    <property type="project" value="UniProtKB-KW"/>
</dbReference>
<reference evidence="4" key="2">
    <citation type="submission" date="2023-05" db="EMBL/GenBank/DDBJ databases">
        <authorList>
            <person name="Schelkunov M.I."/>
        </authorList>
    </citation>
    <scope>NUCLEOTIDE SEQUENCE</scope>
    <source>
        <strain evidence="4">Hsosn_3</strain>
        <tissue evidence="4">Leaf</tissue>
    </source>
</reference>
<accession>A0AAD8IBG4</accession>
<evidence type="ECO:0000256" key="2">
    <source>
        <dbReference type="ARBA" id="ARBA00022527"/>
    </source>
</evidence>
<organism evidence="4 5">
    <name type="scientific">Heracleum sosnowskyi</name>
    <dbReference type="NCBI Taxonomy" id="360622"/>
    <lineage>
        <taxon>Eukaryota</taxon>
        <taxon>Viridiplantae</taxon>
        <taxon>Streptophyta</taxon>
        <taxon>Embryophyta</taxon>
        <taxon>Tracheophyta</taxon>
        <taxon>Spermatophyta</taxon>
        <taxon>Magnoliopsida</taxon>
        <taxon>eudicotyledons</taxon>
        <taxon>Gunneridae</taxon>
        <taxon>Pentapetalae</taxon>
        <taxon>asterids</taxon>
        <taxon>campanulids</taxon>
        <taxon>Apiales</taxon>
        <taxon>Apiaceae</taxon>
        <taxon>Apioideae</taxon>
        <taxon>apioid superclade</taxon>
        <taxon>Tordylieae</taxon>
        <taxon>Tordyliinae</taxon>
        <taxon>Heracleum</taxon>
    </lineage>
</organism>
<gene>
    <name evidence="4" type="ORF">POM88_020195</name>
</gene>
<keyword evidence="2" id="KW-0723">Serine/threonine-protein kinase</keyword>
<name>A0AAD8IBG4_9APIA</name>
<keyword evidence="5" id="KW-1185">Reference proteome</keyword>
<comment type="caution">
    <text evidence="4">The sequence shown here is derived from an EMBL/GenBank/DDBJ whole genome shotgun (WGS) entry which is preliminary data.</text>
</comment>
<protein>
    <recommendedName>
        <fullName evidence="6">Serine-threonine/tyrosine-protein kinase catalytic domain-containing protein</fullName>
    </recommendedName>
</protein>
<evidence type="ECO:0000313" key="4">
    <source>
        <dbReference type="EMBL" id="KAK1382460.1"/>
    </source>
</evidence>